<reference evidence="2" key="1">
    <citation type="journal article" date="2019" name="Int. J. Syst. Evol. Microbiol.">
        <title>The Global Catalogue of Microorganisms (GCM) 10K type strain sequencing project: providing services to taxonomists for standard genome sequencing and annotation.</title>
        <authorList>
            <consortium name="The Broad Institute Genomics Platform"/>
            <consortium name="The Broad Institute Genome Sequencing Center for Infectious Disease"/>
            <person name="Wu L."/>
            <person name="Ma J."/>
        </authorList>
    </citation>
    <scope>NUCLEOTIDE SEQUENCE [LARGE SCALE GENOMIC DNA]</scope>
    <source>
        <strain evidence="2">KCTC 52416</strain>
    </source>
</reference>
<dbReference type="Pfam" id="PF16248">
    <property type="entry name" value="DUF4905"/>
    <property type="match status" value="1"/>
</dbReference>
<dbReference type="InterPro" id="IPR032595">
    <property type="entry name" value="DUF4905"/>
</dbReference>
<evidence type="ECO:0000313" key="1">
    <source>
        <dbReference type="EMBL" id="MFC3196310.1"/>
    </source>
</evidence>
<protein>
    <submittedName>
        <fullName evidence="1">DUF4905 domain-containing protein</fullName>
    </submittedName>
</protein>
<dbReference type="RefSeq" id="WP_379018898.1">
    <property type="nucleotide sequence ID" value="NZ_JBHRTA010000004.1"/>
</dbReference>
<dbReference type="EMBL" id="JBHRTA010000004">
    <property type="protein sequence ID" value="MFC3196310.1"/>
    <property type="molecule type" value="Genomic_DNA"/>
</dbReference>
<keyword evidence="2" id="KW-1185">Reference proteome</keyword>
<gene>
    <name evidence="1" type="ORF">ACFOET_01660</name>
</gene>
<dbReference type="InterPro" id="IPR011047">
    <property type="entry name" value="Quinoprotein_ADH-like_sf"/>
</dbReference>
<sequence>MDKYTLKTVFRKSFLRLIWRIEVDTASGLLAVETREDRTGNPSFSALDYRTGTSCIHEIPYADRNWTLAGIADGKLVVKAFGQNSPESAGIACIDAHNGEVVWEQHSYVLLALQGSQLIVRHRNYAGGFEQRLDLHTGDLTQINNSADKPAGPEIVLPKRHIADPPVFLQRYRIHGDVFQCTVGLNEVWAFHEREHQTYQVRMVISNGLSVLDDNVVMEGLTKMAPELFFAIADQLFLIGDTKREIVSYLV</sequence>
<dbReference type="SUPFAM" id="SSF50998">
    <property type="entry name" value="Quinoprotein alcohol dehydrogenase-like"/>
    <property type="match status" value="1"/>
</dbReference>
<dbReference type="Proteomes" id="UP001595526">
    <property type="component" value="Unassembled WGS sequence"/>
</dbReference>
<name>A0ABV7JDV9_9SPHI</name>
<evidence type="ECO:0000313" key="2">
    <source>
        <dbReference type="Proteomes" id="UP001595526"/>
    </source>
</evidence>
<accession>A0ABV7JDV9</accession>
<comment type="caution">
    <text evidence="1">The sequence shown here is derived from an EMBL/GenBank/DDBJ whole genome shotgun (WGS) entry which is preliminary data.</text>
</comment>
<organism evidence="1 2">
    <name type="scientific">Parapedobacter deserti</name>
    <dbReference type="NCBI Taxonomy" id="1912957"/>
    <lineage>
        <taxon>Bacteria</taxon>
        <taxon>Pseudomonadati</taxon>
        <taxon>Bacteroidota</taxon>
        <taxon>Sphingobacteriia</taxon>
        <taxon>Sphingobacteriales</taxon>
        <taxon>Sphingobacteriaceae</taxon>
        <taxon>Parapedobacter</taxon>
    </lineage>
</organism>
<proteinExistence type="predicted"/>